<evidence type="ECO:0000259" key="7">
    <source>
        <dbReference type="Pfam" id="PF16900"/>
    </source>
</evidence>
<dbReference type="InterPro" id="IPR031657">
    <property type="entry name" value="REPA_OB_2"/>
</dbReference>
<keyword evidence="3" id="KW-0862">Zinc</keyword>
<evidence type="ECO:0000256" key="1">
    <source>
        <dbReference type="ARBA" id="ARBA00022723"/>
    </source>
</evidence>
<dbReference type="InterPro" id="IPR012340">
    <property type="entry name" value="NA-bd_OB-fold"/>
</dbReference>
<comment type="caution">
    <text evidence="8">The sequence shown here is derived from an EMBL/GenBank/DDBJ whole genome shotgun (WGS) entry which is preliminary data.</text>
</comment>
<keyword evidence="4" id="KW-0238">DNA-binding</keyword>
<organism evidence="8 9">
    <name type="scientific">Steinernema hermaphroditum</name>
    <dbReference type="NCBI Taxonomy" id="289476"/>
    <lineage>
        <taxon>Eukaryota</taxon>
        <taxon>Metazoa</taxon>
        <taxon>Ecdysozoa</taxon>
        <taxon>Nematoda</taxon>
        <taxon>Chromadorea</taxon>
        <taxon>Rhabditida</taxon>
        <taxon>Tylenchina</taxon>
        <taxon>Panagrolaimomorpha</taxon>
        <taxon>Strongyloidoidea</taxon>
        <taxon>Steinernematidae</taxon>
        <taxon>Steinernema</taxon>
    </lineage>
</organism>
<keyword evidence="9" id="KW-1185">Reference proteome</keyword>
<dbReference type="GO" id="GO:0003677">
    <property type="term" value="F:DNA binding"/>
    <property type="evidence" value="ECO:0007669"/>
    <property type="project" value="UniProtKB-KW"/>
</dbReference>
<protein>
    <recommendedName>
        <fullName evidence="10">Replication protein A OB domain-containing protein</fullName>
    </recommendedName>
</protein>
<dbReference type="CDD" id="cd04475">
    <property type="entry name" value="RPA1_DBD_B"/>
    <property type="match status" value="1"/>
</dbReference>
<evidence type="ECO:0000256" key="5">
    <source>
        <dbReference type="SAM" id="MobiDB-lite"/>
    </source>
</evidence>
<accession>A0AA39ITG4</accession>
<keyword evidence="2" id="KW-0863">Zinc-finger</keyword>
<evidence type="ECO:0000256" key="4">
    <source>
        <dbReference type="ARBA" id="ARBA00023125"/>
    </source>
</evidence>
<dbReference type="Proteomes" id="UP001175271">
    <property type="component" value="Unassembled WGS sequence"/>
</dbReference>
<dbReference type="AlphaFoldDB" id="A0AA39ITG4"/>
<dbReference type="SUPFAM" id="SSF50249">
    <property type="entry name" value="Nucleic acid-binding proteins"/>
    <property type="match status" value="1"/>
</dbReference>
<feature type="compositionally biased region" description="Basic and acidic residues" evidence="5">
    <location>
        <begin position="190"/>
        <end position="203"/>
    </location>
</feature>
<name>A0AA39ITG4_9BILA</name>
<dbReference type="GO" id="GO:0008270">
    <property type="term" value="F:zinc ion binding"/>
    <property type="evidence" value="ECO:0007669"/>
    <property type="project" value="UniProtKB-KW"/>
</dbReference>
<evidence type="ECO:0000259" key="6">
    <source>
        <dbReference type="Pfam" id="PF02892"/>
    </source>
</evidence>
<dbReference type="SMART" id="SM00614">
    <property type="entry name" value="ZnF_BED"/>
    <property type="match status" value="1"/>
</dbReference>
<dbReference type="InterPro" id="IPR036236">
    <property type="entry name" value="Znf_C2H2_sf"/>
</dbReference>
<dbReference type="Pfam" id="PF02892">
    <property type="entry name" value="zf-BED"/>
    <property type="match status" value="1"/>
</dbReference>
<feature type="domain" description="Replication protein A OB" evidence="7">
    <location>
        <begin position="23"/>
        <end position="113"/>
    </location>
</feature>
<reference evidence="8" key="1">
    <citation type="submission" date="2023-06" db="EMBL/GenBank/DDBJ databases">
        <title>Genomic analysis of the entomopathogenic nematode Steinernema hermaphroditum.</title>
        <authorList>
            <person name="Schwarz E.M."/>
            <person name="Heppert J.K."/>
            <person name="Baniya A."/>
            <person name="Schwartz H.T."/>
            <person name="Tan C.-H."/>
            <person name="Antoshechkin I."/>
            <person name="Sternberg P.W."/>
            <person name="Goodrich-Blair H."/>
            <person name="Dillman A.R."/>
        </authorList>
    </citation>
    <scope>NUCLEOTIDE SEQUENCE</scope>
    <source>
        <strain evidence="8">PS9179</strain>
        <tissue evidence="8">Whole animal</tissue>
    </source>
</reference>
<dbReference type="InterPro" id="IPR003656">
    <property type="entry name" value="Znf_BED"/>
</dbReference>
<dbReference type="SUPFAM" id="SSF57667">
    <property type="entry name" value="beta-beta-alpha zinc fingers"/>
    <property type="match status" value="1"/>
</dbReference>
<proteinExistence type="predicted"/>
<gene>
    <name evidence="8" type="ORF">QR680_011410</name>
</gene>
<feature type="region of interest" description="Disordered" evidence="5">
    <location>
        <begin position="190"/>
        <end position="219"/>
    </location>
</feature>
<dbReference type="Gene3D" id="2.40.50.140">
    <property type="entry name" value="Nucleic acid-binding proteins"/>
    <property type="match status" value="1"/>
</dbReference>
<sequence length="219" mass="24680">MCDDPHAVEVPPLQLNVIPLNTVGAAQVHKRIDILGVVEDVGDLRQVAAQTASEPQERRDIRIVDSSNTKLQLTLWGDNAKNFNVSHGDHPVMAIKNALVRHYNNCYYLNTNDTTRFELNPSASAMATTSSARSKYDCFFRISEELVTCRLCEKTLKKSKDGCTGNMRFHLKTDHKAEFSKFVGQQTVQKEKQEAKARADNSRQLKLPFKRTVDTNTSQ</sequence>
<evidence type="ECO:0000256" key="3">
    <source>
        <dbReference type="ARBA" id="ARBA00022833"/>
    </source>
</evidence>
<dbReference type="EMBL" id="JAUCMV010000001">
    <property type="protein sequence ID" value="KAK0429510.1"/>
    <property type="molecule type" value="Genomic_DNA"/>
</dbReference>
<evidence type="ECO:0000313" key="8">
    <source>
        <dbReference type="EMBL" id="KAK0429510.1"/>
    </source>
</evidence>
<keyword evidence="1" id="KW-0479">Metal-binding</keyword>
<feature type="domain" description="BED-type" evidence="6">
    <location>
        <begin position="138"/>
        <end position="176"/>
    </location>
</feature>
<evidence type="ECO:0008006" key="10">
    <source>
        <dbReference type="Google" id="ProtNLM"/>
    </source>
</evidence>
<dbReference type="Pfam" id="PF16900">
    <property type="entry name" value="REPA_OB_2"/>
    <property type="match status" value="1"/>
</dbReference>
<evidence type="ECO:0000256" key="2">
    <source>
        <dbReference type="ARBA" id="ARBA00022771"/>
    </source>
</evidence>
<evidence type="ECO:0000313" key="9">
    <source>
        <dbReference type="Proteomes" id="UP001175271"/>
    </source>
</evidence>